<comment type="similarity">
    <text evidence="3 8">Belongs to the type-II 3-dehydroquinase family.</text>
</comment>
<keyword evidence="6 8" id="KW-0057">Aromatic amino acid biosynthesis</keyword>
<dbReference type="EC" id="4.2.1.10" evidence="5 8"/>
<evidence type="ECO:0000313" key="9">
    <source>
        <dbReference type="EMBL" id="MBR0665159.1"/>
    </source>
</evidence>
<evidence type="ECO:0000256" key="2">
    <source>
        <dbReference type="ARBA" id="ARBA00004902"/>
    </source>
</evidence>
<keyword evidence="8" id="KW-0028">Amino-acid biosynthesis</keyword>
<dbReference type="PIRSF" id="PIRSF001399">
    <property type="entry name" value="DHquinase_II"/>
    <property type="match status" value="1"/>
</dbReference>
<feature type="binding site" evidence="8">
    <location>
        <position position="76"/>
    </location>
    <ligand>
        <name>substrate</name>
    </ligand>
</feature>
<accession>A0ABS5EXY4</accession>
<dbReference type="HAMAP" id="MF_00169">
    <property type="entry name" value="AroQ"/>
    <property type="match status" value="1"/>
</dbReference>
<dbReference type="Pfam" id="PF01220">
    <property type="entry name" value="DHquinase_II"/>
    <property type="match status" value="1"/>
</dbReference>
<dbReference type="PANTHER" id="PTHR21272">
    <property type="entry name" value="CATABOLIC 3-DEHYDROQUINASE"/>
    <property type="match status" value="1"/>
</dbReference>
<proteinExistence type="inferred from homology"/>
<gene>
    <name evidence="8" type="primary">aroQ</name>
    <name evidence="9" type="ORF">GXW71_12415</name>
</gene>
<evidence type="ECO:0000256" key="4">
    <source>
        <dbReference type="ARBA" id="ARBA00011193"/>
    </source>
</evidence>
<comment type="caution">
    <text evidence="8">Lacks conserved residue(s) required for the propagation of feature annotation.</text>
</comment>
<evidence type="ECO:0000256" key="3">
    <source>
        <dbReference type="ARBA" id="ARBA00011037"/>
    </source>
</evidence>
<organism evidence="9 10">
    <name type="scientific">Plastoroseomonas hellenica</name>
    <dbReference type="NCBI Taxonomy" id="2687306"/>
    <lineage>
        <taxon>Bacteria</taxon>
        <taxon>Pseudomonadati</taxon>
        <taxon>Pseudomonadota</taxon>
        <taxon>Alphaproteobacteria</taxon>
        <taxon>Acetobacterales</taxon>
        <taxon>Acetobacteraceae</taxon>
        <taxon>Plastoroseomonas</taxon>
    </lineage>
</organism>
<keyword evidence="10" id="KW-1185">Reference proteome</keyword>
<comment type="function">
    <text evidence="8">Catalyzes a trans-dehydration via an enolate intermediate.</text>
</comment>
<dbReference type="InterPro" id="IPR036441">
    <property type="entry name" value="DHquinase_II_sf"/>
</dbReference>
<comment type="pathway">
    <text evidence="2 8">Metabolic intermediate biosynthesis; chorismate biosynthesis; chorismate from D-erythrose 4-phosphate and phosphoenolpyruvate: step 3/7.</text>
</comment>
<feature type="binding site" evidence="8">
    <location>
        <begin position="103"/>
        <end position="104"/>
    </location>
    <ligand>
        <name>substrate</name>
    </ligand>
</feature>
<evidence type="ECO:0000313" key="10">
    <source>
        <dbReference type="Proteomes" id="UP001196870"/>
    </source>
</evidence>
<evidence type="ECO:0000256" key="5">
    <source>
        <dbReference type="ARBA" id="ARBA00012060"/>
    </source>
</evidence>
<sequence length="144" mass="15123">MTTILVIHGAGMDMRGKTQVEVFGPMTLPEYDAAIRGYAEALDVEVEIFHSNIEGEVINRLHAAHNAPGIDAAIINPAGFTRGYPALLGALNAMRFPVIEVHISNPAKRGLVSEVAGASRGAVAGFGVAGYKVAMQGLLEILGK</sequence>
<evidence type="ECO:0000256" key="1">
    <source>
        <dbReference type="ARBA" id="ARBA00001864"/>
    </source>
</evidence>
<evidence type="ECO:0000256" key="6">
    <source>
        <dbReference type="ARBA" id="ARBA00023141"/>
    </source>
</evidence>
<protein>
    <recommendedName>
        <fullName evidence="5 8">3-dehydroquinate dehydratase</fullName>
        <shortName evidence="8">3-dehydroquinase</shortName>
        <ecNumber evidence="5 8">4.2.1.10</ecNumber>
    </recommendedName>
    <alternativeName>
        <fullName evidence="8">Type II DHQase</fullName>
    </alternativeName>
</protein>
<evidence type="ECO:0000256" key="8">
    <source>
        <dbReference type="HAMAP-Rule" id="MF_00169"/>
    </source>
</evidence>
<dbReference type="Gene3D" id="3.40.50.9100">
    <property type="entry name" value="Dehydroquinase, class II"/>
    <property type="match status" value="1"/>
</dbReference>
<feature type="active site" description="Proton donor" evidence="8">
    <location>
        <position position="102"/>
    </location>
</feature>
<comment type="subunit">
    <text evidence="4 8">Homododecamer.</text>
</comment>
<dbReference type="PANTHER" id="PTHR21272:SF3">
    <property type="entry name" value="CATABOLIC 3-DEHYDROQUINASE"/>
    <property type="match status" value="1"/>
</dbReference>
<name>A0ABS5EXY4_9PROT</name>
<dbReference type="Proteomes" id="UP001196870">
    <property type="component" value="Unassembled WGS sequence"/>
</dbReference>
<comment type="caution">
    <text evidence="9">The sequence shown here is derived from an EMBL/GenBank/DDBJ whole genome shotgun (WGS) entry which is preliminary data.</text>
</comment>
<reference evidence="10" key="1">
    <citation type="journal article" date="2021" name="Syst. Appl. Microbiol.">
        <title>Roseomonas hellenica sp. nov., isolated from roots of wild-growing Alkanna tinctoria.</title>
        <authorList>
            <person name="Rat A."/>
            <person name="Naranjo H.D."/>
            <person name="Lebbe L."/>
            <person name="Cnockaert M."/>
            <person name="Krigas N."/>
            <person name="Grigoriadou K."/>
            <person name="Maloupa E."/>
            <person name="Willems A."/>
        </authorList>
    </citation>
    <scope>NUCLEOTIDE SEQUENCE [LARGE SCALE GENOMIC DNA]</scope>
    <source>
        <strain evidence="10">LMG 31523</strain>
    </source>
</reference>
<evidence type="ECO:0000256" key="7">
    <source>
        <dbReference type="ARBA" id="ARBA00023239"/>
    </source>
</evidence>
<dbReference type="SUPFAM" id="SSF52304">
    <property type="entry name" value="Type II 3-dehydroquinate dehydratase"/>
    <property type="match status" value="1"/>
</dbReference>
<comment type="catalytic activity">
    <reaction evidence="1 8">
        <text>3-dehydroquinate = 3-dehydroshikimate + H2O</text>
        <dbReference type="Rhea" id="RHEA:21096"/>
        <dbReference type="ChEBI" id="CHEBI:15377"/>
        <dbReference type="ChEBI" id="CHEBI:16630"/>
        <dbReference type="ChEBI" id="CHEBI:32364"/>
        <dbReference type="EC" id="4.2.1.10"/>
    </reaction>
</comment>
<dbReference type="EMBL" id="JAAGBB010000013">
    <property type="protein sequence ID" value="MBR0665159.1"/>
    <property type="molecule type" value="Genomic_DNA"/>
</dbReference>
<dbReference type="InterPro" id="IPR001874">
    <property type="entry name" value="DHquinase_II"/>
</dbReference>
<keyword evidence="7 8" id="KW-0456">Lyase</keyword>
<dbReference type="RefSeq" id="WP_211852830.1">
    <property type="nucleotide sequence ID" value="NZ_JAAGBB010000013.1"/>
</dbReference>